<proteinExistence type="predicted"/>
<comment type="caution">
    <text evidence="3">The sequence shown here is derived from an EMBL/GenBank/DDBJ whole genome shotgun (WGS) entry which is preliminary data.</text>
</comment>
<accession>A0A1V6R8T3</accession>
<keyword evidence="4" id="KW-1185">Reference proteome</keyword>
<dbReference type="EMBL" id="MDYO01000011">
    <property type="protein sequence ID" value="OQD97616.1"/>
    <property type="molecule type" value="Genomic_DNA"/>
</dbReference>
<feature type="region of interest" description="Disordered" evidence="1">
    <location>
        <begin position="79"/>
        <end position="110"/>
    </location>
</feature>
<keyword evidence="2" id="KW-0472">Membrane</keyword>
<feature type="transmembrane region" description="Helical" evidence="2">
    <location>
        <begin position="20"/>
        <end position="48"/>
    </location>
</feature>
<feature type="compositionally biased region" description="Polar residues" evidence="1">
    <location>
        <begin position="79"/>
        <end position="99"/>
    </location>
</feature>
<sequence>MSTREGDGDSSIVSREKPTSLVLTIGVPAAITGVIVAVAIIVCVTIYYRRHKRDKQTDLEYAKPGKKFYNYDNATQTRRAIGHASTNGAPNRQNGTQDISNPSSSRYSSDSSLFEFKEHGGAYKLLSLSRQVV</sequence>
<evidence type="ECO:0000313" key="3">
    <source>
        <dbReference type="EMBL" id="OQD97616.1"/>
    </source>
</evidence>
<feature type="compositionally biased region" description="Low complexity" evidence="1">
    <location>
        <begin position="100"/>
        <end position="110"/>
    </location>
</feature>
<gene>
    <name evidence="3" type="ORF">PENSOL_c011G06662</name>
</gene>
<evidence type="ECO:0000256" key="2">
    <source>
        <dbReference type="SAM" id="Phobius"/>
    </source>
</evidence>
<evidence type="ECO:0000256" key="1">
    <source>
        <dbReference type="SAM" id="MobiDB-lite"/>
    </source>
</evidence>
<dbReference type="Proteomes" id="UP000191612">
    <property type="component" value="Unassembled WGS sequence"/>
</dbReference>
<keyword evidence="2" id="KW-1133">Transmembrane helix</keyword>
<dbReference type="AlphaFoldDB" id="A0A1V6R8T3"/>
<reference evidence="4" key="1">
    <citation type="journal article" date="2017" name="Nat. Microbiol.">
        <title>Global analysis of biosynthetic gene clusters reveals vast potential of secondary metabolite production in Penicillium species.</title>
        <authorList>
            <person name="Nielsen J.C."/>
            <person name="Grijseels S."/>
            <person name="Prigent S."/>
            <person name="Ji B."/>
            <person name="Dainat J."/>
            <person name="Nielsen K.F."/>
            <person name="Frisvad J.C."/>
            <person name="Workman M."/>
            <person name="Nielsen J."/>
        </authorList>
    </citation>
    <scope>NUCLEOTIDE SEQUENCE [LARGE SCALE GENOMIC DNA]</scope>
    <source>
        <strain evidence="4">IBT 29525</strain>
    </source>
</reference>
<name>A0A1V6R8T3_9EURO</name>
<protein>
    <submittedName>
        <fullName evidence="3">Uncharacterized protein</fullName>
    </submittedName>
</protein>
<keyword evidence="2" id="KW-0812">Transmembrane</keyword>
<evidence type="ECO:0000313" key="4">
    <source>
        <dbReference type="Proteomes" id="UP000191612"/>
    </source>
</evidence>
<organism evidence="3 4">
    <name type="scientific">Penicillium solitum</name>
    <dbReference type="NCBI Taxonomy" id="60172"/>
    <lineage>
        <taxon>Eukaryota</taxon>
        <taxon>Fungi</taxon>
        <taxon>Dikarya</taxon>
        <taxon>Ascomycota</taxon>
        <taxon>Pezizomycotina</taxon>
        <taxon>Eurotiomycetes</taxon>
        <taxon>Eurotiomycetidae</taxon>
        <taxon>Eurotiales</taxon>
        <taxon>Aspergillaceae</taxon>
        <taxon>Penicillium</taxon>
    </lineage>
</organism>